<accession>A0AA88DKJ2</accession>
<gene>
    <name evidence="2" type="ORF">TIFTF001_025312</name>
</gene>
<dbReference type="Proteomes" id="UP001187192">
    <property type="component" value="Unassembled WGS sequence"/>
</dbReference>
<organism evidence="2 3">
    <name type="scientific">Ficus carica</name>
    <name type="common">Common fig</name>
    <dbReference type="NCBI Taxonomy" id="3494"/>
    <lineage>
        <taxon>Eukaryota</taxon>
        <taxon>Viridiplantae</taxon>
        <taxon>Streptophyta</taxon>
        <taxon>Embryophyta</taxon>
        <taxon>Tracheophyta</taxon>
        <taxon>Spermatophyta</taxon>
        <taxon>Magnoliopsida</taxon>
        <taxon>eudicotyledons</taxon>
        <taxon>Gunneridae</taxon>
        <taxon>Pentapetalae</taxon>
        <taxon>rosids</taxon>
        <taxon>fabids</taxon>
        <taxon>Rosales</taxon>
        <taxon>Moraceae</taxon>
        <taxon>Ficeae</taxon>
        <taxon>Ficus</taxon>
    </lineage>
</organism>
<proteinExistence type="predicted"/>
<reference evidence="2" key="1">
    <citation type="submission" date="2023-07" db="EMBL/GenBank/DDBJ databases">
        <title>draft genome sequence of fig (Ficus carica).</title>
        <authorList>
            <person name="Takahashi T."/>
            <person name="Nishimura K."/>
        </authorList>
    </citation>
    <scope>NUCLEOTIDE SEQUENCE</scope>
</reference>
<dbReference type="AlphaFoldDB" id="A0AA88DKJ2"/>
<name>A0AA88DKJ2_FICCA</name>
<evidence type="ECO:0000313" key="3">
    <source>
        <dbReference type="Proteomes" id="UP001187192"/>
    </source>
</evidence>
<sequence length="131" mass="14237">MAVCNRPDQIKPVKNPSSGTGLNDHHLWCTAFPFADHELITFGARDTILGNTSRTITHTAPTAQRSLAPDTLPATRPVLAPALAPDASLRRLVRLTQYPPPVSVLACLRVPYHQTVGTRDASLLDVRCMCT</sequence>
<evidence type="ECO:0000313" key="2">
    <source>
        <dbReference type="EMBL" id="GMN56199.1"/>
    </source>
</evidence>
<feature type="region of interest" description="Disordered" evidence="1">
    <location>
        <begin position="1"/>
        <end position="20"/>
    </location>
</feature>
<keyword evidence="3" id="KW-1185">Reference proteome</keyword>
<evidence type="ECO:0000256" key="1">
    <source>
        <dbReference type="SAM" id="MobiDB-lite"/>
    </source>
</evidence>
<dbReference type="EMBL" id="BTGU01000062">
    <property type="protein sequence ID" value="GMN56199.1"/>
    <property type="molecule type" value="Genomic_DNA"/>
</dbReference>
<protein>
    <submittedName>
        <fullName evidence="2">Uncharacterized protein</fullName>
    </submittedName>
</protein>
<comment type="caution">
    <text evidence="2">The sequence shown here is derived from an EMBL/GenBank/DDBJ whole genome shotgun (WGS) entry which is preliminary data.</text>
</comment>